<keyword evidence="14" id="KW-1185">Reference proteome</keyword>
<evidence type="ECO:0000313" key="14">
    <source>
        <dbReference type="Proteomes" id="UP000007879"/>
    </source>
</evidence>
<name>A0A1X7U7G0_AMPQE</name>
<dbReference type="InParanoid" id="A0A1X7U7G0"/>
<dbReference type="SUPFAM" id="SSF47459">
    <property type="entry name" value="HLH, helix-loop-helix DNA-binding domain"/>
    <property type="match status" value="1"/>
</dbReference>
<evidence type="ECO:0000256" key="10">
    <source>
        <dbReference type="ARBA" id="ARBA00023242"/>
    </source>
</evidence>
<dbReference type="eggNOG" id="KOG2588">
    <property type="taxonomic scope" value="Eukaryota"/>
</dbReference>
<dbReference type="EnsemblMetazoa" id="Aqu2.1.23867_001">
    <property type="protein sequence ID" value="Aqu2.1.23867_001"/>
    <property type="gene ID" value="Aqu2.1.23867"/>
</dbReference>
<sequence length="983" mass="108403">MTDHHATLGVKRENTFTSNSCSLQSFGCPSPTDKRSPFLLLDPPVSTPATGREGFDIDMDLAKFLGDPDMTTPTTTCSSNGMDGSEWNTLFTETDLEGLDVLDPSTGAPAGGGGSNGLTDHPSFVPGLTPVTSSGFNGGHVELQQNNNNVTDSNWLIEQSQKLERQQQLQQQKLLELEQTLLRTEILKNRLEIVSNLKHASPELQSQLIGVLSTRSSSIGGVSTTHTQQSLTTPTSVAPRLVSRPQTSVPAPVVPRSTSQVVAPTSLPSPPDSELDDFTEYGPGGVVKKKSHNLIEKKYRTSINDRIGTLRDIVSKHFRDDKKVQKSAVLQKTIDYIRYLENSNRKLLEENRALKTQLMKQGSQSVLTNGLSSNHSPLSWSDPSDDGHPSSPDVFLSDTSPTASPPLPLSPRYSSVLKLGGRIFMCFMLVMCFMVDPLSLIGGGGGVVSNGGVSHGSQRTLSSIDSEGEEFNFSWCLVWGLRLFFAGLCFGWVWLHSLPAVNPEWEGVRYWRLRKQAEKDIKNGDFSSAQVHLVSALTEVGLSLPTSYTGLTLSLLWNGLSHVLFQLYVGQLLVGFVSFVFSKFNKVSSSQQKCLHIVKNADVAKTKHLLHQIILSGYDERSMHGLGFYLGLTALNYGEVERESFSREQWAELLFVMGVQCQYSCACIASLLAHYYFLCAGNMSGLLSFINTTDGWNYLMNKDWLADVQSANKLYKGVAVFPKYSITRSYCKYLLTDAYQELLTPSEDPASLVETEKVFKTVLAVTRRANGHLLEDMKLLIEDIPTLSDTALSRGCGFESLMWWASVGLVSCSWRSGSKGDDHYPIVEDISNGSGPIPSVLHLSFKAQRLYNHSSVAPPLAVINQLCSTASQALKICRQDLSSEDTLNLFGLFLACDWLLELRYKVWKDNANKEETDPLLMSSIVKGYSQDIEVLNELTVHLPLAFTQLRRYKGYQRLITGGNPLLADTFLTPGTVHKRLVST</sequence>
<dbReference type="GO" id="GO:0046983">
    <property type="term" value="F:protein dimerization activity"/>
    <property type="evidence" value="ECO:0007669"/>
    <property type="project" value="InterPro"/>
</dbReference>
<protein>
    <recommendedName>
        <fullName evidence="12">BHLH domain-containing protein</fullName>
    </recommendedName>
</protein>
<evidence type="ECO:0000256" key="5">
    <source>
        <dbReference type="ARBA" id="ARBA00022989"/>
    </source>
</evidence>
<keyword evidence="7" id="KW-0238">DNA-binding</keyword>
<gene>
    <name evidence="13" type="primary">100640588</name>
</gene>
<dbReference type="SMART" id="SM00353">
    <property type="entry name" value="HLH"/>
    <property type="match status" value="1"/>
</dbReference>
<dbReference type="PANTHER" id="PTHR46062:SF1">
    <property type="entry name" value="LP12374P"/>
    <property type="match status" value="1"/>
</dbReference>
<dbReference type="InterPro" id="IPR036638">
    <property type="entry name" value="HLH_DNA-bd_sf"/>
</dbReference>
<keyword evidence="8" id="KW-0472">Membrane</keyword>
<dbReference type="OrthoDB" id="2133190at2759"/>
<keyword evidence="4" id="KW-0256">Endoplasmic reticulum</keyword>
<dbReference type="OMA" id="QLCQHIP"/>
<dbReference type="EnsemblMetazoa" id="XM_020000101.1">
    <property type="protein sequence ID" value="XP_019855660.1"/>
    <property type="gene ID" value="LOC100640588"/>
</dbReference>
<comment type="subcellular location">
    <subcellularLocation>
        <location evidence="2">Endoplasmic reticulum membrane</location>
        <topology evidence="2">Multi-pass membrane protein</topology>
    </subcellularLocation>
    <subcellularLocation>
        <location evidence="1">Nucleus</location>
    </subcellularLocation>
</comment>
<keyword evidence="9" id="KW-0804">Transcription</keyword>
<feature type="domain" description="BHLH" evidence="12">
    <location>
        <begin position="287"/>
        <end position="340"/>
    </location>
</feature>
<dbReference type="Gene3D" id="4.10.280.10">
    <property type="entry name" value="Helix-loop-helix DNA-binding domain"/>
    <property type="match status" value="1"/>
</dbReference>
<feature type="region of interest" description="Disordered" evidence="11">
    <location>
        <begin position="242"/>
        <end position="276"/>
    </location>
</feature>
<dbReference type="PANTHER" id="PTHR46062">
    <property type="entry name" value="STEROL REGULATORY ELEMENT-BINDING PROTEIN"/>
    <property type="match status" value="1"/>
</dbReference>
<evidence type="ECO:0000313" key="13">
    <source>
        <dbReference type="EnsemblMetazoa" id="Aqu2.1.23867_001"/>
    </source>
</evidence>
<keyword evidence="6" id="KW-0805">Transcription regulation</keyword>
<evidence type="ECO:0000256" key="2">
    <source>
        <dbReference type="ARBA" id="ARBA00004477"/>
    </source>
</evidence>
<evidence type="ECO:0000256" key="4">
    <source>
        <dbReference type="ARBA" id="ARBA00022824"/>
    </source>
</evidence>
<evidence type="ECO:0000256" key="11">
    <source>
        <dbReference type="SAM" id="MobiDB-lite"/>
    </source>
</evidence>
<dbReference type="STRING" id="400682.A0A1X7U7G0"/>
<dbReference type="GO" id="GO:0000981">
    <property type="term" value="F:DNA-binding transcription factor activity, RNA polymerase II-specific"/>
    <property type="evidence" value="ECO:0007669"/>
    <property type="project" value="TreeGrafter"/>
</dbReference>
<dbReference type="GO" id="GO:0005789">
    <property type="term" value="C:endoplasmic reticulum membrane"/>
    <property type="evidence" value="ECO:0007669"/>
    <property type="project" value="UniProtKB-SubCell"/>
</dbReference>
<dbReference type="AlphaFoldDB" id="A0A1X7U7G0"/>
<dbReference type="CDD" id="cd11394">
    <property type="entry name" value="bHLHzip_SREBP"/>
    <property type="match status" value="1"/>
</dbReference>
<evidence type="ECO:0000256" key="9">
    <source>
        <dbReference type="ARBA" id="ARBA00023163"/>
    </source>
</evidence>
<reference evidence="14" key="1">
    <citation type="journal article" date="2010" name="Nature">
        <title>The Amphimedon queenslandica genome and the evolution of animal complexity.</title>
        <authorList>
            <person name="Srivastava M."/>
            <person name="Simakov O."/>
            <person name="Chapman J."/>
            <person name="Fahey B."/>
            <person name="Gauthier M.E."/>
            <person name="Mitros T."/>
            <person name="Richards G.S."/>
            <person name="Conaco C."/>
            <person name="Dacre M."/>
            <person name="Hellsten U."/>
            <person name="Larroux C."/>
            <person name="Putnam N.H."/>
            <person name="Stanke M."/>
            <person name="Adamska M."/>
            <person name="Darling A."/>
            <person name="Degnan S.M."/>
            <person name="Oakley T.H."/>
            <person name="Plachetzki D.C."/>
            <person name="Zhai Y."/>
            <person name="Adamski M."/>
            <person name="Calcino A."/>
            <person name="Cummins S.F."/>
            <person name="Goodstein D.M."/>
            <person name="Harris C."/>
            <person name="Jackson D.J."/>
            <person name="Leys S.P."/>
            <person name="Shu S."/>
            <person name="Woodcroft B.J."/>
            <person name="Vervoort M."/>
            <person name="Kosik K.S."/>
            <person name="Manning G."/>
            <person name="Degnan B.M."/>
            <person name="Rokhsar D.S."/>
        </authorList>
    </citation>
    <scope>NUCLEOTIDE SEQUENCE [LARGE SCALE GENOMIC DNA]</scope>
</reference>
<dbReference type="PROSITE" id="PS50888">
    <property type="entry name" value="BHLH"/>
    <property type="match status" value="1"/>
</dbReference>
<evidence type="ECO:0000256" key="8">
    <source>
        <dbReference type="ARBA" id="ARBA00023136"/>
    </source>
</evidence>
<feature type="compositionally biased region" description="Low complexity" evidence="11">
    <location>
        <begin position="389"/>
        <end position="402"/>
    </location>
</feature>
<evidence type="ECO:0000259" key="12">
    <source>
        <dbReference type="PROSITE" id="PS50888"/>
    </source>
</evidence>
<evidence type="ECO:0000256" key="7">
    <source>
        <dbReference type="ARBA" id="ARBA00023125"/>
    </source>
</evidence>
<dbReference type="Pfam" id="PF00010">
    <property type="entry name" value="HLH"/>
    <property type="match status" value="1"/>
</dbReference>
<dbReference type="KEGG" id="aqu:100640588"/>
<evidence type="ECO:0000256" key="6">
    <source>
        <dbReference type="ARBA" id="ARBA00023015"/>
    </source>
</evidence>
<dbReference type="GO" id="GO:0000978">
    <property type="term" value="F:RNA polymerase II cis-regulatory region sequence-specific DNA binding"/>
    <property type="evidence" value="ECO:0007669"/>
    <property type="project" value="TreeGrafter"/>
</dbReference>
<feature type="region of interest" description="Disordered" evidence="11">
    <location>
        <begin position="104"/>
        <end position="139"/>
    </location>
</feature>
<dbReference type="GO" id="GO:0005634">
    <property type="term" value="C:nucleus"/>
    <property type="evidence" value="ECO:0007669"/>
    <property type="project" value="UniProtKB-SubCell"/>
</dbReference>
<dbReference type="InterPro" id="IPR011598">
    <property type="entry name" value="bHLH_dom"/>
</dbReference>
<feature type="region of interest" description="Disordered" evidence="11">
    <location>
        <begin position="367"/>
        <end position="406"/>
    </location>
</feature>
<proteinExistence type="predicted"/>
<feature type="compositionally biased region" description="Polar residues" evidence="11">
    <location>
        <begin position="367"/>
        <end position="379"/>
    </location>
</feature>
<reference evidence="13" key="2">
    <citation type="submission" date="2017-05" db="UniProtKB">
        <authorList>
            <consortium name="EnsemblMetazoa"/>
        </authorList>
    </citation>
    <scope>IDENTIFICATION</scope>
</reference>
<evidence type="ECO:0000256" key="3">
    <source>
        <dbReference type="ARBA" id="ARBA00022692"/>
    </source>
</evidence>
<accession>A0A1X7U7G0</accession>
<keyword evidence="3" id="KW-0812">Transmembrane</keyword>
<keyword evidence="10" id="KW-0539">Nucleus</keyword>
<dbReference type="Proteomes" id="UP000007879">
    <property type="component" value="Unassembled WGS sequence"/>
</dbReference>
<organism evidence="13">
    <name type="scientific">Amphimedon queenslandica</name>
    <name type="common">Sponge</name>
    <dbReference type="NCBI Taxonomy" id="400682"/>
    <lineage>
        <taxon>Eukaryota</taxon>
        <taxon>Metazoa</taxon>
        <taxon>Porifera</taxon>
        <taxon>Demospongiae</taxon>
        <taxon>Heteroscleromorpha</taxon>
        <taxon>Haplosclerida</taxon>
        <taxon>Niphatidae</taxon>
        <taxon>Amphimedon</taxon>
    </lineage>
</organism>
<evidence type="ECO:0000256" key="1">
    <source>
        <dbReference type="ARBA" id="ARBA00004123"/>
    </source>
</evidence>
<keyword evidence="5" id="KW-1133">Transmembrane helix</keyword>
<dbReference type="EnsemblMetazoa" id="XM_003388694.3">
    <property type="protein sequence ID" value="XP_003388742.3"/>
    <property type="gene ID" value="LOC100640588"/>
</dbReference>